<keyword evidence="11" id="KW-1185">Reference proteome</keyword>
<dbReference type="Pfam" id="PF16837">
    <property type="entry name" value="SF3A3"/>
    <property type="match status" value="1"/>
</dbReference>
<dbReference type="Gene3D" id="3.30.160.60">
    <property type="entry name" value="Classic Zinc Finger"/>
    <property type="match status" value="1"/>
</dbReference>
<keyword evidence="8" id="KW-0812">Transmembrane</keyword>
<dbReference type="SMART" id="SM00451">
    <property type="entry name" value="ZnF_U1"/>
    <property type="match status" value="1"/>
</dbReference>
<feature type="compositionally biased region" description="Polar residues" evidence="7">
    <location>
        <begin position="799"/>
        <end position="812"/>
    </location>
</feature>
<dbReference type="PROSITE" id="PS00028">
    <property type="entry name" value="ZINC_FINGER_C2H2_1"/>
    <property type="match status" value="1"/>
</dbReference>
<evidence type="ECO:0000256" key="5">
    <source>
        <dbReference type="ARBA" id="ARBA00022833"/>
    </source>
</evidence>
<dbReference type="GO" id="GO:0008270">
    <property type="term" value="F:zinc ion binding"/>
    <property type="evidence" value="ECO:0007669"/>
    <property type="project" value="UniProtKB-KW"/>
</dbReference>
<dbReference type="SMART" id="SM00355">
    <property type="entry name" value="ZnF_C2H2"/>
    <property type="match status" value="2"/>
</dbReference>
<dbReference type="GO" id="GO:0000398">
    <property type="term" value="P:mRNA splicing, via spliceosome"/>
    <property type="evidence" value="ECO:0007669"/>
    <property type="project" value="InterPro"/>
</dbReference>
<name>A0AAD6NJ42_DREDA</name>
<organism evidence="10 11">
    <name type="scientific">Drechslerella dactyloides</name>
    <name type="common">Nematode-trapping fungus</name>
    <name type="synonym">Arthrobotrys dactyloides</name>
    <dbReference type="NCBI Taxonomy" id="74499"/>
    <lineage>
        <taxon>Eukaryota</taxon>
        <taxon>Fungi</taxon>
        <taxon>Dikarya</taxon>
        <taxon>Ascomycota</taxon>
        <taxon>Pezizomycotina</taxon>
        <taxon>Orbiliomycetes</taxon>
        <taxon>Orbiliales</taxon>
        <taxon>Orbiliaceae</taxon>
        <taxon>Drechslerella</taxon>
    </lineage>
</organism>
<reference evidence="10" key="1">
    <citation type="submission" date="2023-01" db="EMBL/GenBank/DDBJ databases">
        <title>The chitinases involved in constricting ring structure development in the nematode-trapping fungus Drechslerella dactyloides.</title>
        <authorList>
            <person name="Wang R."/>
            <person name="Zhang L."/>
            <person name="Tang P."/>
            <person name="Li S."/>
            <person name="Liang L."/>
        </authorList>
    </citation>
    <scope>NUCLEOTIDE SEQUENCE</scope>
    <source>
        <strain evidence="10">YMF1.00031</strain>
    </source>
</reference>
<evidence type="ECO:0000313" key="10">
    <source>
        <dbReference type="EMBL" id="KAJ6261416.1"/>
    </source>
</evidence>
<dbReference type="PANTHER" id="PTHR12786:SF2">
    <property type="entry name" value="SPLICING FACTOR 3A SUBUNIT 3"/>
    <property type="match status" value="1"/>
</dbReference>
<feature type="compositionally biased region" description="Acidic residues" evidence="7">
    <location>
        <begin position="1223"/>
        <end position="1234"/>
    </location>
</feature>
<keyword evidence="5" id="KW-0862">Zinc</keyword>
<dbReference type="AntiFam" id="ANF00149">
    <property type="entry name" value="Shadow ORF (opposite cshA)"/>
</dbReference>
<evidence type="ECO:0000256" key="7">
    <source>
        <dbReference type="SAM" id="MobiDB-lite"/>
    </source>
</evidence>
<dbReference type="InterPro" id="IPR024598">
    <property type="entry name" value="SF3a60/Prp9_C"/>
</dbReference>
<keyword evidence="6" id="KW-0539">Nucleus</keyword>
<comment type="subcellular location">
    <subcellularLocation>
        <location evidence="1">Nucleus</location>
    </subcellularLocation>
</comment>
<feature type="transmembrane region" description="Helical" evidence="8">
    <location>
        <begin position="1097"/>
        <end position="1116"/>
    </location>
</feature>
<dbReference type="InterPro" id="IPR013087">
    <property type="entry name" value="Znf_C2H2_type"/>
</dbReference>
<dbReference type="InterPro" id="IPR000690">
    <property type="entry name" value="Matrin/U1-C_Znf_C2H2"/>
</dbReference>
<keyword evidence="8" id="KW-0472">Membrane</keyword>
<comment type="caution">
    <text evidence="10">The sequence shown here is derived from an EMBL/GenBank/DDBJ whole genome shotgun (WGS) entry which is preliminary data.</text>
</comment>
<evidence type="ECO:0000256" key="4">
    <source>
        <dbReference type="ARBA" id="ARBA00022771"/>
    </source>
</evidence>
<keyword evidence="3" id="KW-0479">Metal-binding</keyword>
<gene>
    <name evidence="10" type="ORF">Dda_4086</name>
</gene>
<dbReference type="InterPro" id="IPR051421">
    <property type="entry name" value="RNA_Proc_DNA_Dmg_Regulator"/>
</dbReference>
<evidence type="ECO:0000256" key="1">
    <source>
        <dbReference type="ARBA" id="ARBA00004123"/>
    </source>
</evidence>
<dbReference type="PANTHER" id="PTHR12786">
    <property type="entry name" value="SPLICING FACTOR SF3A-RELATED"/>
    <property type="match status" value="1"/>
</dbReference>
<protein>
    <submittedName>
        <fullName evidence="10">Pre-mRNA-splicing factor</fullName>
    </submittedName>
</protein>
<evidence type="ECO:0000256" key="2">
    <source>
        <dbReference type="ARBA" id="ARBA00008776"/>
    </source>
</evidence>
<dbReference type="EMBL" id="JAQGDS010000004">
    <property type="protein sequence ID" value="KAJ6261416.1"/>
    <property type="molecule type" value="Genomic_DNA"/>
</dbReference>
<feature type="region of interest" description="Disordered" evidence="7">
    <location>
        <begin position="775"/>
        <end position="836"/>
    </location>
</feature>
<keyword evidence="4" id="KW-0863">Zinc-finger</keyword>
<comment type="similarity">
    <text evidence="2">Belongs to the SF3A3 family.</text>
</comment>
<feature type="transmembrane region" description="Helical" evidence="8">
    <location>
        <begin position="991"/>
        <end position="1014"/>
    </location>
</feature>
<dbReference type="PROSITE" id="PS50171">
    <property type="entry name" value="ZF_MATRIN"/>
    <property type="match status" value="1"/>
</dbReference>
<dbReference type="Pfam" id="PF11931">
    <property type="entry name" value="SF3a60_Prp9_C"/>
    <property type="match status" value="1"/>
</dbReference>
<evidence type="ECO:0000256" key="8">
    <source>
        <dbReference type="SAM" id="Phobius"/>
    </source>
</evidence>
<evidence type="ECO:0000256" key="3">
    <source>
        <dbReference type="ARBA" id="ARBA00022723"/>
    </source>
</evidence>
<feature type="compositionally biased region" description="Low complexity" evidence="7">
    <location>
        <begin position="822"/>
        <end position="831"/>
    </location>
</feature>
<dbReference type="InterPro" id="IPR036236">
    <property type="entry name" value="Znf_C2H2_sf"/>
</dbReference>
<dbReference type="SUPFAM" id="SSF57667">
    <property type="entry name" value="beta-beta-alpha zinc fingers"/>
    <property type="match status" value="1"/>
</dbReference>
<feature type="domain" description="Matrin-type" evidence="9">
    <location>
        <begin position="639"/>
        <end position="670"/>
    </location>
</feature>
<dbReference type="InterPro" id="IPR031774">
    <property type="entry name" value="SF3A3_dom"/>
</dbReference>
<evidence type="ECO:0000313" key="11">
    <source>
        <dbReference type="Proteomes" id="UP001221413"/>
    </source>
</evidence>
<proteinExistence type="inferred from homology"/>
<keyword evidence="8" id="KW-1133">Transmembrane helix</keyword>
<dbReference type="Proteomes" id="UP001221413">
    <property type="component" value="Unassembled WGS sequence"/>
</dbReference>
<feature type="region of interest" description="Disordered" evidence="7">
    <location>
        <begin position="1209"/>
        <end position="1243"/>
    </location>
</feature>
<evidence type="ECO:0000259" key="9">
    <source>
        <dbReference type="PROSITE" id="PS50171"/>
    </source>
</evidence>
<sequence>MDALQSQFVTLNKDPDWVGHEFGGHVEDIVWQGGADDHNLGCWRQVSVDVVYLFPESLVEQLIGFVEYKHLDMTCSEIAPPNHVRHSTRCTGDNMLSVIELADVLADVRTSDASVALNVHDKGLRFAKGGFDNLEDGDRECRRFTSTRLGLRDRVTTLADLNDGAGLHGGWRFVAVRVDTSEEVLFQVHRLERRSDGDLLRGRELLSLIFALVEFGVSHSKCIFVDLSQFSDSTSLYSSRFDIGRSLNPMTTILENQRLLHEELERLEQAVADRLADEARTVGETNRTRALQLTYAYNLFQIRDRLIRDHEVGHFLTRFENQSKRLFDLYTDEDGQLTEIRDFHRRYPNEPVEDLARTYKRRPPLEGEIAMIDNMFTGEEFHGRFFDLTQLHEEYLNLKGIKRISYLQYLNIFDKFEDYPKANKNDAYFSYLTSLVDYLESFLGKTQPLSNPNATIRAFGDEFEDAWKAGTVPGWESGAGGENKSGLWCDACQKAFTNENTYNSHLTGNKHKKAAAAKGKDSSESSGNAVADSAVNLKHRAIAEREFRINKLTELMSKEREDTKTNVERKASLTERERQAELEALFQDTQITTGISHIEDDDDEDDEDKIYNPLKLPLAWDGKPIPYWLFKLHGLGVEYPCEICGNFVYMGRRAFDKHFTDARHVHGLRCLGITNPTVFREITKIEDALAFNEKLKTDKKTAQHTQDNVVQMEDAEGNVMPEKEPIKGQCHMLGPTAHNTVYCMLMNCVTNTKLPNITANIGRFLLASTFLSRPDGASAKKMDSPSSYYSPTEGPNPLTPQKPSISDSTITKSHPRRHRRSMSTPTTPRRPASQHILDMDLAPFRLTKDDIELIKQCNRERFQQNGKVITEHEQQLRELKIARRKMLVNYTADRHLTCAAVVHSPVRTWPALRETARTEGYLSWASRMSLYLSQKFAPAYTSPWTEAPRYNRDIMLSHLERVAVEAAPWKEWLNMVRGVYRWENSMKTTRWMAVYAVLWWHQYLVTFMFVYIIARVLRSRQDWGQVETVKAEISKARTQQKNVHRLEELIERHASSDWVEVLPNDFGTRAQLEIGDFADLLEIIRNFYEWRRPAQTTYTLILIGACLLLGLCTDAAYCWRLITFIFGLWFFVSSPVASLYPRYRWVVSPIRWAFWGIPTHAEIAYSEFHEDAVNAISDPLKRKKAARRRAWRKKIADYEGPLTVIEGDDEEAEDEGYITNSPDLEEDEEDDPEELISPNGVQDAQGLHGGLPRTMVFCGFKGVYREQPGKLFVSDFGLLFETELSKKLLVEVPWSYVKRLHKRETSSMMHGKGGMVHALDIVLVGGEVVRFDSMNSRDKAFKRIIGFSGLKWQNGL</sequence>
<accession>A0AAD6NJ42</accession>
<evidence type="ECO:0000256" key="6">
    <source>
        <dbReference type="ARBA" id="ARBA00023242"/>
    </source>
</evidence>
<dbReference type="GO" id="GO:0005681">
    <property type="term" value="C:spliceosomal complex"/>
    <property type="evidence" value="ECO:0007669"/>
    <property type="project" value="InterPro"/>
</dbReference>
<dbReference type="GO" id="GO:0003723">
    <property type="term" value="F:RNA binding"/>
    <property type="evidence" value="ECO:0007669"/>
    <property type="project" value="InterPro"/>
</dbReference>
<dbReference type="InterPro" id="IPR003604">
    <property type="entry name" value="Matrin/U1-like-C_Znf_C2H2"/>
</dbReference>
<dbReference type="Pfam" id="PF12874">
    <property type="entry name" value="zf-met"/>
    <property type="match status" value="1"/>
</dbReference>